<feature type="transmembrane region" description="Helical" evidence="7">
    <location>
        <begin position="211"/>
        <end position="234"/>
    </location>
</feature>
<evidence type="ECO:0000256" key="7">
    <source>
        <dbReference type="RuleBase" id="RU369079"/>
    </source>
</evidence>
<gene>
    <name evidence="9" type="ORF">APZ00_16690</name>
</gene>
<keyword evidence="4 7" id="KW-0812">Transmembrane</keyword>
<comment type="function">
    <text evidence="7">Part of the tripartite ATP-independent periplasmic (TRAP) transport system.</text>
</comment>
<keyword evidence="2" id="KW-1003">Cell membrane</keyword>
<dbReference type="KEGG" id="pphr:APZ00_16690"/>
<evidence type="ECO:0000256" key="2">
    <source>
        <dbReference type="ARBA" id="ARBA00022475"/>
    </source>
</evidence>
<evidence type="ECO:0000256" key="6">
    <source>
        <dbReference type="ARBA" id="ARBA00023136"/>
    </source>
</evidence>
<feature type="transmembrane region" description="Helical" evidence="7">
    <location>
        <begin position="132"/>
        <end position="156"/>
    </location>
</feature>
<evidence type="ECO:0000256" key="3">
    <source>
        <dbReference type="ARBA" id="ARBA00022519"/>
    </source>
</evidence>
<evidence type="ECO:0000313" key="9">
    <source>
        <dbReference type="EMBL" id="ALV28499.1"/>
    </source>
</evidence>
<keyword evidence="3 7" id="KW-0997">Cell inner membrane</keyword>
<proteinExistence type="inferred from homology"/>
<comment type="similarity">
    <text evidence="7">Belongs to the TRAP transporter large permease family.</text>
</comment>
<name>A0A0U3PI23_9HYPH</name>
<feature type="domain" description="TRAP C4-dicarboxylate transport system permease DctM subunit" evidence="8">
    <location>
        <begin position="45"/>
        <end position="456"/>
    </location>
</feature>
<evidence type="ECO:0000313" key="10">
    <source>
        <dbReference type="Proteomes" id="UP000064921"/>
    </source>
</evidence>
<dbReference type="PIRSF" id="PIRSF006066">
    <property type="entry name" value="HI0050"/>
    <property type="match status" value="1"/>
</dbReference>
<evidence type="ECO:0000256" key="4">
    <source>
        <dbReference type="ARBA" id="ARBA00022692"/>
    </source>
</evidence>
<feature type="transmembrane region" description="Helical" evidence="7">
    <location>
        <begin position="343"/>
        <end position="365"/>
    </location>
</feature>
<keyword evidence="6 7" id="KW-0472">Membrane</keyword>
<feature type="transmembrane region" description="Helical" evidence="7">
    <location>
        <begin position="255"/>
        <end position="274"/>
    </location>
</feature>
<feature type="transmembrane region" description="Helical" evidence="7">
    <location>
        <begin position="372"/>
        <end position="391"/>
    </location>
</feature>
<comment type="subcellular location">
    <subcellularLocation>
        <location evidence="1 7">Cell inner membrane</location>
        <topology evidence="1 7">Multi-pass membrane protein</topology>
    </subcellularLocation>
</comment>
<feature type="transmembrane region" description="Helical" evidence="7">
    <location>
        <begin position="397"/>
        <end position="420"/>
    </location>
</feature>
<keyword evidence="10" id="KW-1185">Reference proteome</keyword>
<dbReference type="EMBL" id="CP013068">
    <property type="protein sequence ID" value="ALV28499.1"/>
    <property type="molecule type" value="Genomic_DNA"/>
</dbReference>
<dbReference type="InterPro" id="IPR004681">
    <property type="entry name" value="TRAP_DctM"/>
</dbReference>
<comment type="subunit">
    <text evidence="7">The complex comprises the extracytoplasmic solute receptor protein and the two transmembrane proteins.</text>
</comment>
<reference evidence="9 10" key="1">
    <citation type="submission" date="2015-10" db="EMBL/GenBank/DDBJ databases">
        <title>The world's first case of liver abscess caused by Pannonibacter phragmitetus.</title>
        <authorList>
            <person name="Ming D."/>
            <person name="Wang M."/>
            <person name="Zhou Y."/>
            <person name="Jiang T."/>
            <person name="Hu S."/>
        </authorList>
    </citation>
    <scope>NUCLEOTIDE SEQUENCE [LARGE SCALE GENOMIC DNA]</scope>
    <source>
        <strain evidence="9 10">31801</strain>
    </source>
</reference>
<dbReference type="Pfam" id="PF06808">
    <property type="entry name" value="DctM"/>
    <property type="match status" value="1"/>
</dbReference>
<dbReference type="AlphaFoldDB" id="A0A0U3PI23"/>
<sequence length="465" mass="48908">MDPLGCRADWPGRDHVGRAGADPALSAQAAGGVRMTGFQFGIAGIVLLFVMLFLRQPVWLAMAVVGVVGNIFLNNLNMAKFITSTTFFDTAGSYSLSVIPLFILMGEIASGSRMSSDLFRAAQVMLSGLRGGLGIATVAASGAFGAICGSSVATAASMTRIALPEMKRAGYEEGYSAATIAAGGTLGILIPPSIVLVIYGSIAEQSVARLFAAALLPGVLLAVLYGIVALWVAHRGGAPVEVSATFKERIAALRHAWAFALLFAVTIGGIYTGLFSPNEAASIGAFGAILIGFARRSLSLEGLLKAVQASVLMSCTLFLIIMGAKLFGQFIVQTHLPDTLLQLALEAQLSPFTVMGIIIFLYILLGCFLEGFGMVLITVPVFLPVVVGYGYDPILFGVLVVVLVELGLISPPVGMNLFIIRAQVPDMPMSGLYRGIASFLIAPVLLVGLILTFPQLTLWLPRLLY</sequence>
<evidence type="ECO:0000256" key="5">
    <source>
        <dbReference type="ARBA" id="ARBA00022989"/>
    </source>
</evidence>
<feature type="transmembrane region" description="Helical" evidence="7">
    <location>
        <begin position="432"/>
        <end position="453"/>
    </location>
</feature>
<feature type="transmembrane region" description="Helical" evidence="7">
    <location>
        <begin position="280"/>
        <end position="298"/>
    </location>
</feature>
<evidence type="ECO:0000256" key="1">
    <source>
        <dbReference type="ARBA" id="ARBA00004429"/>
    </source>
</evidence>
<dbReference type="PANTHER" id="PTHR33362">
    <property type="entry name" value="SIALIC ACID TRAP TRANSPORTER PERMEASE PROTEIN SIAT-RELATED"/>
    <property type="match status" value="1"/>
</dbReference>
<keyword evidence="7" id="KW-0813">Transport</keyword>
<dbReference type="NCBIfam" id="TIGR00786">
    <property type="entry name" value="dctM"/>
    <property type="match status" value="1"/>
</dbReference>
<dbReference type="STRING" id="121719.APZ00_16690"/>
<keyword evidence="5 7" id="KW-1133">Transmembrane helix</keyword>
<dbReference type="InterPro" id="IPR010656">
    <property type="entry name" value="DctM"/>
</dbReference>
<feature type="transmembrane region" description="Helical" evidence="7">
    <location>
        <begin position="36"/>
        <end position="54"/>
    </location>
</feature>
<dbReference type="Proteomes" id="UP000064921">
    <property type="component" value="Chromosome"/>
</dbReference>
<feature type="transmembrane region" description="Helical" evidence="7">
    <location>
        <begin position="310"/>
        <end position="331"/>
    </location>
</feature>
<feature type="transmembrane region" description="Helical" evidence="7">
    <location>
        <begin position="177"/>
        <end position="199"/>
    </location>
</feature>
<organism evidence="9 10">
    <name type="scientific">Pannonibacter phragmitetus</name>
    <dbReference type="NCBI Taxonomy" id="121719"/>
    <lineage>
        <taxon>Bacteria</taxon>
        <taxon>Pseudomonadati</taxon>
        <taxon>Pseudomonadota</taxon>
        <taxon>Alphaproteobacteria</taxon>
        <taxon>Hyphomicrobiales</taxon>
        <taxon>Stappiaceae</taxon>
        <taxon>Pannonibacter</taxon>
    </lineage>
</organism>
<dbReference type="PANTHER" id="PTHR33362:SF5">
    <property type="entry name" value="C4-DICARBOXYLATE TRAP TRANSPORTER LARGE PERMEASE PROTEIN DCTM"/>
    <property type="match status" value="1"/>
</dbReference>
<dbReference type="GO" id="GO:0005886">
    <property type="term" value="C:plasma membrane"/>
    <property type="evidence" value="ECO:0007669"/>
    <property type="project" value="UniProtKB-SubCell"/>
</dbReference>
<accession>A0A0U3PI23</accession>
<protein>
    <recommendedName>
        <fullName evidence="7">TRAP transporter large permease protein</fullName>
    </recommendedName>
</protein>
<feature type="transmembrane region" description="Helical" evidence="7">
    <location>
        <begin position="60"/>
        <end position="79"/>
    </location>
</feature>
<feature type="transmembrane region" description="Helical" evidence="7">
    <location>
        <begin position="91"/>
        <end position="112"/>
    </location>
</feature>
<dbReference type="GO" id="GO:0022857">
    <property type="term" value="F:transmembrane transporter activity"/>
    <property type="evidence" value="ECO:0007669"/>
    <property type="project" value="UniProtKB-UniRule"/>
</dbReference>
<evidence type="ECO:0000259" key="8">
    <source>
        <dbReference type="Pfam" id="PF06808"/>
    </source>
</evidence>